<evidence type="ECO:0008006" key="3">
    <source>
        <dbReference type="Google" id="ProtNLM"/>
    </source>
</evidence>
<feature type="region of interest" description="Disordered" evidence="1">
    <location>
        <begin position="49"/>
        <end position="71"/>
    </location>
</feature>
<dbReference type="InterPro" id="IPR016187">
    <property type="entry name" value="CTDL_fold"/>
</dbReference>
<sequence length="71" mass="8050">MGTHSDSENGWRWLDGREASENYFAAGEMDKAGNGNIYGVYDTRSKWMRSRDEKAEKGSGKRKDRLCSMPA</sequence>
<dbReference type="SUPFAM" id="SSF56436">
    <property type="entry name" value="C-type lectin-like"/>
    <property type="match status" value="1"/>
</dbReference>
<reference evidence="2" key="1">
    <citation type="submission" date="2018-05" db="EMBL/GenBank/DDBJ databases">
        <authorList>
            <person name="Lanie J.A."/>
            <person name="Ng W.-L."/>
            <person name="Kazmierczak K.M."/>
            <person name="Andrzejewski T.M."/>
            <person name="Davidsen T.M."/>
            <person name="Wayne K.J."/>
            <person name="Tettelin H."/>
            <person name="Glass J.I."/>
            <person name="Rusch D."/>
            <person name="Podicherti R."/>
            <person name="Tsui H.-C.T."/>
            <person name="Winkler M.E."/>
        </authorList>
    </citation>
    <scope>NUCLEOTIDE SEQUENCE</scope>
</reference>
<name>A0A382XXN5_9ZZZZ</name>
<proteinExistence type="predicted"/>
<feature type="compositionally biased region" description="Basic and acidic residues" evidence="1">
    <location>
        <begin position="49"/>
        <end position="61"/>
    </location>
</feature>
<protein>
    <recommendedName>
        <fullName evidence="3">C-type lectin domain-containing protein</fullName>
    </recommendedName>
</protein>
<feature type="non-terminal residue" evidence="2">
    <location>
        <position position="71"/>
    </location>
</feature>
<organism evidence="2">
    <name type="scientific">marine metagenome</name>
    <dbReference type="NCBI Taxonomy" id="408172"/>
    <lineage>
        <taxon>unclassified sequences</taxon>
        <taxon>metagenomes</taxon>
        <taxon>ecological metagenomes</taxon>
    </lineage>
</organism>
<dbReference type="AlphaFoldDB" id="A0A382XXN5"/>
<evidence type="ECO:0000256" key="1">
    <source>
        <dbReference type="SAM" id="MobiDB-lite"/>
    </source>
</evidence>
<gene>
    <name evidence="2" type="ORF">METZ01_LOCUS428617</name>
</gene>
<dbReference type="EMBL" id="UINC01171278">
    <property type="protein sequence ID" value="SVD75763.1"/>
    <property type="molecule type" value="Genomic_DNA"/>
</dbReference>
<evidence type="ECO:0000313" key="2">
    <source>
        <dbReference type="EMBL" id="SVD75763.1"/>
    </source>
</evidence>
<accession>A0A382XXN5</accession>